<accession>A0A6L5WIV9</accession>
<proteinExistence type="predicted"/>
<dbReference type="RefSeq" id="WP_154571339.1">
    <property type="nucleotide sequence ID" value="NZ_VWSJ01000039.1"/>
</dbReference>
<name>A0A6L5WIV9_9BACT</name>
<evidence type="ECO:0000313" key="2">
    <source>
        <dbReference type="EMBL" id="MSN97089.1"/>
    </source>
</evidence>
<reference evidence="2 3" key="1">
    <citation type="submission" date="2019-09" db="EMBL/GenBank/DDBJ databases">
        <authorList>
            <person name="Silva M."/>
            <person name="Pereira G."/>
            <person name="Lopes-Da-Costa L."/>
            <person name="Silva E."/>
        </authorList>
    </citation>
    <scope>NUCLEOTIDE SEQUENCE [LARGE SCALE GENOMIC DNA]</scope>
    <source>
        <strain evidence="2 3">FMV-PI01</strain>
    </source>
</reference>
<dbReference type="Proteomes" id="UP000476338">
    <property type="component" value="Unassembled WGS sequence"/>
</dbReference>
<sequence length="143" mass="16891">MFNIEIMFVVALVIGIIIYIQIQKITQNIDDKESQVSIDKYIKFCDIISDTIEEIYKDIKLENIELKDNLSKDEVLEKLSILQKELVFLQNMSNGNKSSKSWEERLFAFLSKFDKIIDDYIKNGQEKNDEIRIKLQNSYKDLK</sequence>
<dbReference type="EMBL" id="VWSJ01000039">
    <property type="protein sequence ID" value="MSN97089.1"/>
    <property type="molecule type" value="Genomic_DNA"/>
</dbReference>
<dbReference type="AlphaFoldDB" id="A0A6L5WIV9"/>
<comment type="caution">
    <text evidence="2">The sequence shown here is derived from an EMBL/GenBank/DDBJ whole genome shotgun (WGS) entry which is preliminary data.</text>
</comment>
<feature type="transmembrane region" description="Helical" evidence="1">
    <location>
        <begin position="6"/>
        <end position="22"/>
    </location>
</feature>
<gene>
    <name evidence="2" type="ORF">F1B92_07945</name>
</gene>
<keyword evidence="1" id="KW-0472">Membrane</keyword>
<evidence type="ECO:0000256" key="1">
    <source>
        <dbReference type="SAM" id="Phobius"/>
    </source>
</evidence>
<evidence type="ECO:0008006" key="4">
    <source>
        <dbReference type="Google" id="ProtNLM"/>
    </source>
</evidence>
<keyword evidence="1" id="KW-0812">Transmembrane</keyword>
<keyword evidence="1" id="KW-1133">Transmembrane helix</keyword>
<organism evidence="2 3">
    <name type="scientific">Campylobacter portucalensis</name>
    <dbReference type="NCBI Taxonomy" id="2608384"/>
    <lineage>
        <taxon>Bacteria</taxon>
        <taxon>Pseudomonadati</taxon>
        <taxon>Campylobacterota</taxon>
        <taxon>Epsilonproteobacteria</taxon>
        <taxon>Campylobacterales</taxon>
        <taxon>Campylobacteraceae</taxon>
        <taxon>Campylobacter</taxon>
    </lineage>
</organism>
<keyword evidence="3" id="KW-1185">Reference proteome</keyword>
<evidence type="ECO:0000313" key="3">
    <source>
        <dbReference type="Proteomes" id="UP000476338"/>
    </source>
</evidence>
<protein>
    <recommendedName>
        <fullName evidence="4">Thioester dehydrase family protein</fullName>
    </recommendedName>
</protein>
<reference evidence="2 3" key="2">
    <citation type="submission" date="2020-03" db="EMBL/GenBank/DDBJ databases">
        <title>Campylobacter portucalensis sp. nov., a new species of Campylobacter isolated from the reproductive tract of bulls.</title>
        <authorList>
            <person name="Silva M.F."/>
            <person name="Pereira G."/>
            <person name="Carneiro C."/>
            <person name="Hemphill A."/>
            <person name="Mateus L."/>
            <person name="Lopes-Da-Costa L."/>
            <person name="Silva E."/>
        </authorList>
    </citation>
    <scope>NUCLEOTIDE SEQUENCE [LARGE SCALE GENOMIC DNA]</scope>
    <source>
        <strain evidence="2 3">FMV-PI01</strain>
    </source>
</reference>